<dbReference type="PANTHER" id="PTHR43177:SF3">
    <property type="entry name" value="PROTEIN NRFC HOMOLOG"/>
    <property type="match status" value="1"/>
</dbReference>
<dbReference type="KEGG" id="rfr:Rfer_3093"/>
<dbReference type="GO" id="GO:0046872">
    <property type="term" value="F:metal ion binding"/>
    <property type="evidence" value="ECO:0007669"/>
    <property type="project" value="UniProtKB-KW"/>
</dbReference>
<dbReference type="GO" id="GO:0051539">
    <property type="term" value="F:4 iron, 4 sulfur cluster binding"/>
    <property type="evidence" value="ECO:0007669"/>
    <property type="project" value="UniProtKB-KW"/>
</dbReference>
<evidence type="ECO:0000313" key="6">
    <source>
        <dbReference type="EMBL" id="ABD70803.1"/>
    </source>
</evidence>
<dbReference type="HOGENOM" id="CLU_043374_1_0_4"/>
<organism evidence="6 7">
    <name type="scientific">Albidiferax ferrireducens (strain ATCC BAA-621 / DSM 15236 / T118)</name>
    <name type="common">Rhodoferax ferrireducens</name>
    <dbReference type="NCBI Taxonomy" id="338969"/>
    <lineage>
        <taxon>Bacteria</taxon>
        <taxon>Pseudomonadati</taxon>
        <taxon>Pseudomonadota</taxon>
        <taxon>Betaproteobacteria</taxon>
        <taxon>Burkholderiales</taxon>
        <taxon>Comamonadaceae</taxon>
        <taxon>Rhodoferax</taxon>
    </lineage>
</organism>
<evidence type="ECO:0000256" key="4">
    <source>
        <dbReference type="ARBA" id="ARBA00023014"/>
    </source>
</evidence>
<dbReference type="OrthoDB" id="9779457at2"/>
<protein>
    <submittedName>
        <fullName evidence="6">4Fe-4S ferredoxin, iron-sulfur binding</fullName>
    </submittedName>
</protein>
<dbReference type="eggNOG" id="COG0437">
    <property type="taxonomic scope" value="Bacteria"/>
</dbReference>
<gene>
    <name evidence="6" type="ordered locus">Rfer_3093</name>
</gene>
<dbReference type="CDD" id="cd10551">
    <property type="entry name" value="PsrB"/>
    <property type="match status" value="1"/>
</dbReference>
<dbReference type="Pfam" id="PF13247">
    <property type="entry name" value="Fer4_11"/>
    <property type="match status" value="1"/>
</dbReference>
<dbReference type="RefSeq" id="WP_011465366.1">
    <property type="nucleotide sequence ID" value="NC_007908.1"/>
</dbReference>
<keyword evidence="2" id="KW-0479">Metal-binding</keyword>
<dbReference type="PANTHER" id="PTHR43177">
    <property type="entry name" value="PROTEIN NRFC"/>
    <property type="match status" value="1"/>
</dbReference>
<keyword evidence="4" id="KW-0411">Iron-sulfur</keyword>
<sequence length="230" mass="25069">MTKLVRLIDQKRCMGCRACLAACATENHFTPEAPWNVMVEYEVGTYPQVKKVYNPMGCMHCEQPSCKAACDSVGAKAISKNAFGVVLIDYDKCIGCGYCAAVCPYGVPQLNKQVAQLAPGKEKLGAEGIDYADRHPTHRKKANVAEKCTFCAHKLEQAVADGKVDRIGKDQAYTPSCDLVCPVQARMFGDMDDPNSEISKRIKATGAKQLKTKFGTGPQVYYVLEEGAKS</sequence>
<dbReference type="STRING" id="338969.Rfer_3093"/>
<dbReference type="EMBL" id="CP000267">
    <property type="protein sequence ID" value="ABD70803.1"/>
    <property type="molecule type" value="Genomic_DNA"/>
</dbReference>
<dbReference type="PROSITE" id="PS51379">
    <property type="entry name" value="4FE4S_FER_2"/>
    <property type="match status" value="2"/>
</dbReference>
<reference evidence="7" key="1">
    <citation type="submission" date="2006-02" db="EMBL/GenBank/DDBJ databases">
        <title>Complete sequence of chromosome of Rhodoferax ferrireducens DSM 15236.</title>
        <authorList>
            <person name="Copeland A."/>
            <person name="Lucas S."/>
            <person name="Lapidus A."/>
            <person name="Barry K."/>
            <person name="Detter J.C."/>
            <person name="Glavina del Rio T."/>
            <person name="Hammon N."/>
            <person name="Israni S."/>
            <person name="Pitluck S."/>
            <person name="Brettin T."/>
            <person name="Bruce D."/>
            <person name="Han C."/>
            <person name="Tapia R."/>
            <person name="Gilna P."/>
            <person name="Kiss H."/>
            <person name="Schmutz J."/>
            <person name="Larimer F."/>
            <person name="Land M."/>
            <person name="Kyrpides N."/>
            <person name="Ivanova N."/>
            <person name="Richardson P."/>
        </authorList>
    </citation>
    <scope>NUCLEOTIDE SEQUENCE [LARGE SCALE GENOMIC DNA]</scope>
    <source>
        <strain evidence="7">ATCC BAA-621 / DSM 15236 / T118</strain>
    </source>
</reference>
<dbReference type="AlphaFoldDB" id="Q21TV0"/>
<evidence type="ECO:0000256" key="2">
    <source>
        <dbReference type="ARBA" id="ARBA00022723"/>
    </source>
</evidence>
<evidence type="ECO:0000313" key="7">
    <source>
        <dbReference type="Proteomes" id="UP000008332"/>
    </source>
</evidence>
<dbReference type="Proteomes" id="UP000008332">
    <property type="component" value="Chromosome"/>
</dbReference>
<dbReference type="InterPro" id="IPR017900">
    <property type="entry name" value="4Fe4S_Fe_S_CS"/>
</dbReference>
<evidence type="ECO:0000256" key="3">
    <source>
        <dbReference type="ARBA" id="ARBA00023004"/>
    </source>
</evidence>
<dbReference type="InterPro" id="IPR050954">
    <property type="entry name" value="ET_IronSulfur_Cluster-Binding"/>
</dbReference>
<evidence type="ECO:0000256" key="1">
    <source>
        <dbReference type="ARBA" id="ARBA00022485"/>
    </source>
</evidence>
<dbReference type="Gene3D" id="3.30.70.20">
    <property type="match status" value="2"/>
</dbReference>
<accession>Q21TV0</accession>
<keyword evidence="3" id="KW-0408">Iron</keyword>
<dbReference type="SUPFAM" id="SSF54862">
    <property type="entry name" value="4Fe-4S ferredoxins"/>
    <property type="match status" value="1"/>
</dbReference>
<feature type="domain" description="4Fe-4S ferredoxin-type" evidence="5">
    <location>
        <begin position="4"/>
        <end position="34"/>
    </location>
</feature>
<dbReference type="PROSITE" id="PS00198">
    <property type="entry name" value="4FE4S_FER_1"/>
    <property type="match status" value="1"/>
</dbReference>
<dbReference type="InterPro" id="IPR017896">
    <property type="entry name" value="4Fe4S_Fe-S-bd"/>
</dbReference>
<name>Q21TV0_ALBFT</name>
<evidence type="ECO:0000259" key="5">
    <source>
        <dbReference type="PROSITE" id="PS51379"/>
    </source>
</evidence>
<keyword evidence="7" id="KW-1185">Reference proteome</keyword>
<proteinExistence type="predicted"/>
<feature type="domain" description="4Fe-4S ferredoxin-type" evidence="5">
    <location>
        <begin position="84"/>
        <end position="113"/>
    </location>
</feature>
<keyword evidence="1" id="KW-0004">4Fe-4S</keyword>